<reference evidence="2" key="1">
    <citation type="journal article" date="2017" name="Nat. Ecol. Evol.">
        <title>Genome expansion and lineage-specific genetic innovations in the forest pathogenic fungi Armillaria.</title>
        <authorList>
            <person name="Sipos G."/>
            <person name="Prasanna A.N."/>
            <person name="Walter M.C."/>
            <person name="O'Connor E."/>
            <person name="Balint B."/>
            <person name="Krizsan K."/>
            <person name="Kiss B."/>
            <person name="Hess J."/>
            <person name="Varga T."/>
            <person name="Slot J."/>
            <person name="Riley R."/>
            <person name="Boka B."/>
            <person name="Rigling D."/>
            <person name="Barry K."/>
            <person name="Lee J."/>
            <person name="Mihaltcheva S."/>
            <person name="LaButti K."/>
            <person name="Lipzen A."/>
            <person name="Waldron R."/>
            <person name="Moloney N.M."/>
            <person name="Sperisen C."/>
            <person name="Kredics L."/>
            <person name="Vagvoelgyi C."/>
            <person name="Patrignani A."/>
            <person name="Fitzpatrick D."/>
            <person name="Nagy I."/>
            <person name="Doyle S."/>
            <person name="Anderson J.B."/>
            <person name="Grigoriev I.V."/>
            <person name="Gueldener U."/>
            <person name="Muensterkoetter M."/>
            <person name="Nagy L.G."/>
        </authorList>
    </citation>
    <scope>NUCLEOTIDE SEQUENCE [LARGE SCALE GENOMIC DNA]</scope>
    <source>
        <strain evidence="2">Ar21-2</strain>
    </source>
</reference>
<dbReference type="AlphaFoldDB" id="A0A2H3CUP3"/>
<evidence type="ECO:0008006" key="3">
    <source>
        <dbReference type="Google" id="ProtNLM"/>
    </source>
</evidence>
<keyword evidence="2" id="KW-1185">Reference proteome</keyword>
<accession>A0A2H3CUP3</accession>
<evidence type="ECO:0000313" key="2">
    <source>
        <dbReference type="Proteomes" id="UP000217790"/>
    </source>
</evidence>
<dbReference type="Gene3D" id="3.60.130.30">
    <property type="match status" value="1"/>
</dbReference>
<dbReference type="Proteomes" id="UP000217790">
    <property type="component" value="Unassembled WGS sequence"/>
</dbReference>
<organism evidence="1 2">
    <name type="scientific">Armillaria gallica</name>
    <name type="common">Bulbous honey fungus</name>
    <name type="synonym">Armillaria bulbosa</name>
    <dbReference type="NCBI Taxonomy" id="47427"/>
    <lineage>
        <taxon>Eukaryota</taxon>
        <taxon>Fungi</taxon>
        <taxon>Dikarya</taxon>
        <taxon>Basidiomycota</taxon>
        <taxon>Agaricomycotina</taxon>
        <taxon>Agaricomycetes</taxon>
        <taxon>Agaricomycetidae</taxon>
        <taxon>Agaricales</taxon>
        <taxon>Marasmiineae</taxon>
        <taxon>Physalacriaceae</taxon>
        <taxon>Armillaria</taxon>
    </lineage>
</organism>
<sequence>MLTILLNAILTVHRKPLRIIDNQGRVIVYIVGHPEEFDKVSKETIEAFERVEKLLSLNAAHTHHRRGEYGFVSTSISFSGGQMRPGNLRNTVNNESVMEELLSNWAVQRVVQFINKAFAAVHPELWKRYWCLLDDLTDAHPYLSWIFDHEHSVFASCTLNIGGMTTHRHRDHLNLGLGVCPIFAIEDFDHTKGGHLVLWDLKLVIEFPLGTLILIPSVLLEHSNVPIREGETHYSFTQFSAAGLFRWVDNGYCSDKDLEEWGSWVEGIAGEHRREKIWEEGFTSLGHI</sequence>
<name>A0A2H3CUP3_ARMGA</name>
<protein>
    <recommendedName>
        <fullName evidence="3">2OGFeDO JBP1/TET oxygenase domain-containing protein</fullName>
    </recommendedName>
</protein>
<dbReference type="OrthoDB" id="3202607at2759"/>
<evidence type="ECO:0000313" key="1">
    <source>
        <dbReference type="EMBL" id="PBK80467.1"/>
    </source>
</evidence>
<proteinExistence type="predicted"/>
<dbReference type="InParanoid" id="A0A2H3CUP3"/>
<gene>
    <name evidence="1" type="ORF">ARMGADRAFT_949646</name>
</gene>
<dbReference type="EMBL" id="KZ293745">
    <property type="protein sequence ID" value="PBK80467.1"/>
    <property type="molecule type" value="Genomic_DNA"/>
</dbReference>